<dbReference type="GO" id="GO:0030130">
    <property type="term" value="C:clathrin coat of trans-Golgi network vesicle"/>
    <property type="evidence" value="ECO:0007669"/>
    <property type="project" value="InterPro"/>
</dbReference>
<dbReference type="GO" id="GO:0032050">
    <property type="term" value="F:clathrin heavy chain binding"/>
    <property type="evidence" value="ECO:0007669"/>
    <property type="project" value="TreeGrafter"/>
</dbReference>
<evidence type="ECO:0000256" key="4">
    <source>
        <dbReference type="ARBA" id="ARBA00023176"/>
    </source>
</evidence>
<feature type="region of interest" description="Disordered" evidence="8">
    <location>
        <begin position="52"/>
        <end position="72"/>
    </location>
</feature>
<feature type="coiled-coil region" evidence="7">
    <location>
        <begin position="162"/>
        <end position="193"/>
    </location>
</feature>
<evidence type="ECO:0000256" key="2">
    <source>
        <dbReference type="ARBA" id="ARBA00005263"/>
    </source>
</evidence>
<sequence>MSDLLGGDFSSSFQSNNSDEIDFDRAASAFPDISLDGETEIPSALPAAASMSNSGFSFDEFDGPAFDQRDSSVRVTGDDEIDKFESEFPDIDVPQQQYVPPQQTSFTPTFAPQPQPSAYSSTPILNQTIEEEPQVIKDWRETQQKEINARDEASKIRREETIDTAERAIEEFYENYAKKKERSIRDNKNSESEYLEELRSSLASGTTWDRICNLVELQNSQSKTIARTGAGTSDLSRFKEVLLRLKREGDAAPGAAGY</sequence>
<proteinExistence type="inferred from homology"/>
<evidence type="ECO:0000256" key="1">
    <source>
        <dbReference type="ARBA" id="ARBA00004180"/>
    </source>
</evidence>
<comment type="subcellular location">
    <subcellularLocation>
        <location evidence="1 6">Cytoplasmic vesicle membrane</location>
        <topology evidence="1 6">Peripheral membrane protein</topology>
        <orientation evidence="1 6">Cytoplasmic side</orientation>
    </subcellularLocation>
    <subcellularLocation>
        <location evidence="6">Membrane</location>
        <location evidence="6">Coated pit</location>
        <topology evidence="6">Peripheral membrane protein</topology>
        <orientation evidence="6">Cytoplasmic side</orientation>
    </subcellularLocation>
    <text evidence="6">Cytoplasmic face of coated pits and vesicles.</text>
</comment>
<evidence type="ECO:0000313" key="9">
    <source>
        <dbReference type="EMBL" id="PPQ93840.1"/>
    </source>
</evidence>
<dbReference type="OrthoDB" id="5512at2759"/>
<evidence type="ECO:0000256" key="6">
    <source>
        <dbReference type="RuleBase" id="RU363137"/>
    </source>
</evidence>
<evidence type="ECO:0000256" key="7">
    <source>
        <dbReference type="SAM" id="Coils"/>
    </source>
</evidence>
<feature type="compositionally biased region" description="Low complexity" evidence="8">
    <location>
        <begin position="93"/>
        <end position="103"/>
    </location>
</feature>
<feature type="region of interest" description="Disordered" evidence="8">
    <location>
        <begin position="91"/>
        <end position="121"/>
    </location>
</feature>
<dbReference type="PANTHER" id="PTHR10639:SF7">
    <property type="entry name" value="CLATHRIN LIGHT CHAIN"/>
    <property type="match status" value="1"/>
</dbReference>
<comment type="function">
    <text evidence="6">Clathrin is the major protein of the polyhedral coat of coated pits and vesicles.</text>
</comment>
<keyword evidence="3 6" id="KW-0472">Membrane</keyword>
<gene>
    <name evidence="9" type="ORF">CVT25_013549</name>
</gene>
<dbReference type="AlphaFoldDB" id="A0A409XT02"/>
<dbReference type="PANTHER" id="PTHR10639">
    <property type="entry name" value="CLATHRIN LIGHT CHAIN"/>
    <property type="match status" value="1"/>
</dbReference>
<evidence type="ECO:0000256" key="8">
    <source>
        <dbReference type="SAM" id="MobiDB-lite"/>
    </source>
</evidence>
<evidence type="ECO:0000256" key="5">
    <source>
        <dbReference type="ARBA" id="ARBA00023329"/>
    </source>
</evidence>
<feature type="compositionally biased region" description="Polar residues" evidence="8">
    <location>
        <begin position="104"/>
        <end position="121"/>
    </location>
</feature>
<keyword evidence="10" id="KW-1185">Reference proteome</keyword>
<dbReference type="GO" id="GO:0072583">
    <property type="term" value="P:clathrin-dependent endocytosis"/>
    <property type="evidence" value="ECO:0007669"/>
    <property type="project" value="TreeGrafter"/>
</dbReference>
<evidence type="ECO:0000256" key="3">
    <source>
        <dbReference type="ARBA" id="ARBA00023136"/>
    </source>
</evidence>
<keyword evidence="7" id="KW-0175">Coiled coil</keyword>
<dbReference type="Proteomes" id="UP000283269">
    <property type="component" value="Unassembled WGS sequence"/>
</dbReference>
<organism evidence="9 10">
    <name type="scientific">Psilocybe cyanescens</name>
    <dbReference type="NCBI Taxonomy" id="93625"/>
    <lineage>
        <taxon>Eukaryota</taxon>
        <taxon>Fungi</taxon>
        <taxon>Dikarya</taxon>
        <taxon>Basidiomycota</taxon>
        <taxon>Agaricomycotina</taxon>
        <taxon>Agaricomycetes</taxon>
        <taxon>Agaricomycetidae</taxon>
        <taxon>Agaricales</taxon>
        <taxon>Agaricineae</taxon>
        <taxon>Strophariaceae</taxon>
        <taxon>Psilocybe</taxon>
    </lineage>
</organism>
<comment type="caution">
    <text evidence="9">The sequence shown here is derived from an EMBL/GenBank/DDBJ whole genome shotgun (WGS) entry which is preliminary data.</text>
</comment>
<evidence type="ECO:0000313" key="10">
    <source>
        <dbReference type="Proteomes" id="UP000283269"/>
    </source>
</evidence>
<name>A0A409XT02_PSICY</name>
<dbReference type="STRING" id="93625.A0A409XT02"/>
<dbReference type="GO" id="GO:0005198">
    <property type="term" value="F:structural molecule activity"/>
    <property type="evidence" value="ECO:0007669"/>
    <property type="project" value="InterPro"/>
</dbReference>
<protein>
    <recommendedName>
        <fullName evidence="6">Clathrin light chain</fullName>
    </recommendedName>
</protein>
<comment type="similarity">
    <text evidence="2 6">Belongs to the clathrin light chain family.</text>
</comment>
<keyword evidence="5 6" id="KW-0968">Cytoplasmic vesicle</keyword>
<dbReference type="InterPro" id="IPR000996">
    <property type="entry name" value="Clathrin_L-chain"/>
</dbReference>
<dbReference type="InParanoid" id="A0A409XT02"/>
<dbReference type="EMBL" id="NHYD01000598">
    <property type="protein sequence ID" value="PPQ93840.1"/>
    <property type="molecule type" value="Genomic_DNA"/>
</dbReference>
<dbReference type="Pfam" id="PF01086">
    <property type="entry name" value="Clathrin_lg_ch"/>
    <property type="match status" value="1"/>
</dbReference>
<dbReference type="GO" id="GO:0006886">
    <property type="term" value="P:intracellular protein transport"/>
    <property type="evidence" value="ECO:0007669"/>
    <property type="project" value="InterPro"/>
</dbReference>
<dbReference type="GO" id="GO:0030132">
    <property type="term" value="C:clathrin coat of coated pit"/>
    <property type="evidence" value="ECO:0007669"/>
    <property type="project" value="InterPro"/>
</dbReference>
<dbReference type="FunCoup" id="A0A409XT02">
    <property type="interactions" value="213"/>
</dbReference>
<accession>A0A409XT02</accession>
<reference evidence="9 10" key="1">
    <citation type="journal article" date="2018" name="Evol. Lett.">
        <title>Horizontal gene cluster transfer increased hallucinogenic mushroom diversity.</title>
        <authorList>
            <person name="Reynolds H.T."/>
            <person name="Vijayakumar V."/>
            <person name="Gluck-Thaler E."/>
            <person name="Korotkin H.B."/>
            <person name="Matheny P.B."/>
            <person name="Slot J.C."/>
        </authorList>
    </citation>
    <scope>NUCLEOTIDE SEQUENCE [LARGE SCALE GENOMIC DNA]</scope>
    <source>
        <strain evidence="9 10">2631</strain>
    </source>
</reference>
<keyword evidence="4 6" id="KW-0168">Coated pit</keyword>